<keyword evidence="1" id="KW-0804">Transcription</keyword>
<dbReference type="InterPro" id="IPR007759">
    <property type="entry name" value="Asxl_HARE-HTH"/>
</dbReference>
<proteinExistence type="predicted"/>
<dbReference type="GO" id="GO:0006355">
    <property type="term" value="P:regulation of DNA-templated transcription"/>
    <property type="evidence" value="ECO:0007669"/>
    <property type="project" value="InterPro"/>
</dbReference>
<evidence type="ECO:0000256" key="1">
    <source>
        <dbReference type="ARBA" id="ARBA00023163"/>
    </source>
</evidence>
<organism evidence="3 4">
    <name type="scientific">Leptospira dzoumogneensis</name>
    <dbReference type="NCBI Taxonomy" id="2484904"/>
    <lineage>
        <taxon>Bacteria</taxon>
        <taxon>Pseudomonadati</taxon>
        <taxon>Spirochaetota</taxon>
        <taxon>Spirochaetia</taxon>
        <taxon>Leptospirales</taxon>
        <taxon>Leptospiraceae</taxon>
        <taxon>Leptospira</taxon>
    </lineage>
</organism>
<keyword evidence="4" id="KW-1185">Reference proteome</keyword>
<evidence type="ECO:0000313" key="3">
    <source>
        <dbReference type="EMBL" id="TGM95493.1"/>
    </source>
</evidence>
<name>A0A4Z1AP42_9LEPT</name>
<evidence type="ECO:0000259" key="2">
    <source>
        <dbReference type="PROSITE" id="PS51913"/>
    </source>
</evidence>
<accession>A0A4Z1AP42</accession>
<dbReference type="OrthoDB" id="5289528at2"/>
<dbReference type="EMBL" id="RQHS01000024">
    <property type="protein sequence ID" value="TGM95493.1"/>
    <property type="molecule type" value="Genomic_DNA"/>
</dbReference>
<evidence type="ECO:0000313" key="4">
    <source>
        <dbReference type="Proteomes" id="UP000297241"/>
    </source>
</evidence>
<gene>
    <name evidence="3" type="ORF">EHR06_18045</name>
</gene>
<dbReference type="Pfam" id="PF05066">
    <property type="entry name" value="HARE-HTH"/>
    <property type="match status" value="1"/>
</dbReference>
<feature type="domain" description="HTH HARE-type" evidence="2">
    <location>
        <begin position="5"/>
        <end position="80"/>
    </location>
</feature>
<comment type="caution">
    <text evidence="3">The sequence shown here is derived from an EMBL/GenBank/DDBJ whole genome shotgun (WGS) entry which is preliminary data.</text>
</comment>
<reference evidence="3" key="1">
    <citation type="journal article" date="2019" name="PLoS Negl. Trop. Dis.">
        <title>Revisiting the worldwide diversity of Leptospira species in the environment.</title>
        <authorList>
            <person name="Vincent A.T."/>
            <person name="Schiettekatte O."/>
            <person name="Bourhy P."/>
            <person name="Veyrier F.J."/>
            <person name="Picardeau M."/>
        </authorList>
    </citation>
    <scope>NUCLEOTIDE SEQUENCE [LARGE SCALE GENOMIC DNA]</scope>
    <source>
        <strain evidence="3">201601113</strain>
    </source>
</reference>
<dbReference type="AlphaFoldDB" id="A0A4Z1AP42"/>
<dbReference type="Proteomes" id="UP000297241">
    <property type="component" value="Unassembled WGS sequence"/>
</dbReference>
<dbReference type="PROSITE" id="PS51913">
    <property type="entry name" value="HTH_HARE"/>
    <property type="match status" value="1"/>
</dbReference>
<sequence length="298" mass="33997">MSDSLSFLEIAEKALNTIGKPMSASEIWALAKERSWKTDSVGITPWATVAAQIYVSIKNDPHTPFRQVSKRPTRFALTPWGEAAEKAASELNSFVLESENVPLKERELHPALAKFVYSNSHFRAYVKTIYHEASIKSVKGRNLWLHPDLVGVRFNFDEYKKETVNLQKLTANPDCYLFSFEMKINLHFGNLREAFFQAVSNSSWANEGYLVAANIQEEMDLMDELARLSKAFGIGIIRLNTSKPEQSEILFQSNPKSELDFDTINRLVEDNENFKDFLSNIAEDVKLGKVKSEYDKRE</sequence>
<protein>
    <recommendedName>
        <fullName evidence="2">HTH HARE-type domain-containing protein</fullName>
    </recommendedName>
</protein>